<dbReference type="InterPro" id="IPR002645">
    <property type="entry name" value="STAS_dom"/>
</dbReference>
<comment type="caution">
    <text evidence="4">The sequence shown here is derived from an EMBL/GenBank/DDBJ whole genome shotgun (WGS) entry which is preliminary data.</text>
</comment>
<evidence type="ECO:0000259" key="3">
    <source>
        <dbReference type="PROSITE" id="PS50801"/>
    </source>
</evidence>
<reference evidence="4 5" key="1">
    <citation type="submission" date="2024-09" db="EMBL/GenBank/DDBJ databases">
        <authorList>
            <person name="Sun Q."/>
            <person name="Mori K."/>
        </authorList>
    </citation>
    <scope>NUCLEOTIDE SEQUENCE [LARGE SCALE GENOMIC DNA]</scope>
    <source>
        <strain evidence="4 5">JCM 13852</strain>
    </source>
</reference>
<proteinExistence type="inferred from homology"/>
<keyword evidence="5" id="KW-1185">Reference proteome</keyword>
<dbReference type="PANTHER" id="PTHR33495">
    <property type="entry name" value="ANTI-SIGMA FACTOR ANTAGONIST TM_1081-RELATED-RELATED"/>
    <property type="match status" value="1"/>
</dbReference>
<dbReference type="RefSeq" id="WP_378201054.1">
    <property type="nucleotide sequence ID" value="NZ_JBHMBK010000028.1"/>
</dbReference>
<dbReference type="Pfam" id="PF01740">
    <property type="entry name" value="STAS"/>
    <property type="match status" value="1"/>
</dbReference>
<dbReference type="Proteomes" id="UP001589535">
    <property type="component" value="Unassembled WGS sequence"/>
</dbReference>
<feature type="domain" description="STAS" evidence="3">
    <location>
        <begin position="17"/>
        <end position="126"/>
    </location>
</feature>
<dbReference type="InterPro" id="IPR003658">
    <property type="entry name" value="Anti-sigma_ant"/>
</dbReference>
<evidence type="ECO:0000256" key="2">
    <source>
        <dbReference type="RuleBase" id="RU003749"/>
    </source>
</evidence>
<gene>
    <name evidence="4" type="ORF">ACFFTO_31170</name>
</gene>
<evidence type="ECO:0000256" key="1">
    <source>
        <dbReference type="ARBA" id="ARBA00009013"/>
    </source>
</evidence>
<dbReference type="CDD" id="cd07043">
    <property type="entry name" value="STAS_anti-anti-sigma_factors"/>
    <property type="match status" value="1"/>
</dbReference>
<evidence type="ECO:0000313" key="4">
    <source>
        <dbReference type="EMBL" id="MFB9688659.1"/>
    </source>
</evidence>
<dbReference type="EMBL" id="JBHMBK010000028">
    <property type="protein sequence ID" value="MFB9688659.1"/>
    <property type="molecule type" value="Genomic_DNA"/>
</dbReference>
<dbReference type="PANTHER" id="PTHR33495:SF13">
    <property type="entry name" value="ANTI-SIGMA-F FACTOR ANTAGONIST RSFB"/>
    <property type="match status" value="1"/>
</dbReference>
<comment type="similarity">
    <text evidence="1 2">Belongs to the anti-sigma-factor antagonist family.</text>
</comment>
<dbReference type="PROSITE" id="PS50801">
    <property type="entry name" value="STAS"/>
    <property type="match status" value="1"/>
</dbReference>
<sequence>MNDDVADHTQIDDALRLSLREEASSGALVLAAAGEVDLLTADQLTDAVAAALAQRPAVLVIDLTAVTFLDSSGLSVLAKAHATGGQRTTVRVATISDSLAHRAITLTGMDQLLPVFPSRTDALAADHSR</sequence>
<dbReference type="SUPFAM" id="SSF52091">
    <property type="entry name" value="SpoIIaa-like"/>
    <property type="match status" value="1"/>
</dbReference>
<dbReference type="InterPro" id="IPR036513">
    <property type="entry name" value="STAS_dom_sf"/>
</dbReference>
<dbReference type="Gene3D" id="3.30.750.24">
    <property type="entry name" value="STAS domain"/>
    <property type="match status" value="1"/>
</dbReference>
<protein>
    <recommendedName>
        <fullName evidence="2">Anti-sigma factor antagonist</fullName>
    </recommendedName>
</protein>
<name>A0ABV5UC36_9PSEU</name>
<accession>A0ABV5UC36</accession>
<organism evidence="4 5">
    <name type="scientific">Amycolatopsis plumensis</name>
    <dbReference type="NCBI Taxonomy" id="236508"/>
    <lineage>
        <taxon>Bacteria</taxon>
        <taxon>Bacillati</taxon>
        <taxon>Actinomycetota</taxon>
        <taxon>Actinomycetes</taxon>
        <taxon>Pseudonocardiales</taxon>
        <taxon>Pseudonocardiaceae</taxon>
        <taxon>Amycolatopsis</taxon>
    </lineage>
</organism>
<evidence type="ECO:0000313" key="5">
    <source>
        <dbReference type="Proteomes" id="UP001589535"/>
    </source>
</evidence>
<dbReference type="NCBIfam" id="TIGR00377">
    <property type="entry name" value="ant_ant_sig"/>
    <property type="match status" value="1"/>
</dbReference>